<evidence type="ECO:0000256" key="1">
    <source>
        <dbReference type="ARBA" id="ARBA00022723"/>
    </source>
</evidence>
<evidence type="ECO:0000313" key="13">
    <source>
        <dbReference type="Proteomes" id="UP001497457"/>
    </source>
</evidence>
<dbReference type="GO" id="GO:0005634">
    <property type="term" value="C:nucleus"/>
    <property type="evidence" value="ECO:0007669"/>
    <property type="project" value="UniProtKB-SubCell"/>
</dbReference>
<comment type="subcellular location">
    <subcellularLocation>
        <location evidence="8 9">Nucleus</location>
    </subcellularLocation>
</comment>
<organism evidence="12 13">
    <name type="scientific">Urochloa decumbens</name>
    <dbReference type="NCBI Taxonomy" id="240449"/>
    <lineage>
        <taxon>Eukaryota</taxon>
        <taxon>Viridiplantae</taxon>
        <taxon>Streptophyta</taxon>
        <taxon>Embryophyta</taxon>
        <taxon>Tracheophyta</taxon>
        <taxon>Spermatophyta</taxon>
        <taxon>Magnoliopsida</taxon>
        <taxon>Liliopsida</taxon>
        <taxon>Poales</taxon>
        <taxon>Poaceae</taxon>
        <taxon>PACMAD clade</taxon>
        <taxon>Panicoideae</taxon>
        <taxon>Panicodae</taxon>
        <taxon>Paniceae</taxon>
        <taxon>Melinidinae</taxon>
        <taxon>Urochloa</taxon>
    </lineage>
</organism>
<reference evidence="13" key="1">
    <citation type="submission" date="2024-06" db="EMBL/GenBank/DDBJ databases">
        <authorList>
            <person name="Ryan C."/>
        </authorList>
    </citation>
    <scope>NUCLEOTIDE SEQUENCE [LARGE SCALE GENOMIC DNA]</scope>
</reference>
<dbReference type="InterPro" id="IPR003851">
    <property type="entry name" value="Znf_Dof"/>
</dbReference>
<dbReference type="PROSITE" id="PS50884">
    <property type="entry name" value="ZF_DOF_2"/>
    <property type="match status" value="1"/>
</dbReference>
<gene>
    <name evidence="12" type="ORF">URODEC1_LOCUS93888</name>
</gene>
<protein>
    <recommendedName>
        <fullName evidence="9">Dof zinc finger protein</fullName>
    </recommendedName>
</protein>
<feature type="region of interest" description="Disordered" evidence="10">
    <location>
        <begin position="1"/>
        <end position="49"/>
    </location>
</feature>
<keyword evidence="3 9" id="KW-0862">Zinc</keyword>
<name>A0ABC9E9J5_9POAL</name>
<dbReference type="PROSITE" id="PS01361">
    <property type="entry name" value="ZF_DOF_1"/>
    <property type="match status" value="1"/>
</dbReference>
<keyword evidence="13" id="KW-1185">Reference proteome</keyword>
<dbReference type="GO" id="GO:0008270">
    <property type="term" value="F:zinc ion binding"/>
    <property type="evidence" value="ECO:0007669"/>
    <property type="project" value="UniProtKB-KW"/>
</dbReference>
<accession>A0ABC9E9J5</accession>
<feature type="domain" description="Dof-type" evidence="11">
    <location>
        <begin position="112"/>
        <end position="166"/>
    </location>
</feature>
<dbReference type="PANTHER" id="PTHR31992:SF298">
    <property type="entry name" value="DOF ZINC FINGER PROTEIN 4"/>
    <property type="match status" value="1"/>
</dbReference>
<evidence type="ECO:0000313" key="12">
    <source>
        <dbReference type="EMBL" id="CAL5054596.1"/>
    </source>
</evidence>
<evidence type="ECO:0000256" key="9">
    <source>
        <dbReference type="RuleBase" id="RU369094"/>
    </source>
</evidence>
<keyword evidence="1 9" id="KW-0479">Metal-binding</keyword>
<keyword evidence="2 8" id="KW-0863">Zinc-finger</keyword>
<feature type="region of interest" description="Disordered" evidence="10">
    <location>
        <begin position="156"/>
        <end position="235"/>
    </location>
</feature>
<keyword evidence="5 8" id="KW-0238">DNA-binding</keyword>
<comment type="function">
    <text evidence="9">Transcription factor that binds specifically to a 5'-AA[AG]G-3' consensus core sequence.</text>
</comment>
<keyword evidence="7 8" id="KW-0539">Nucleus</keyword>
<proteinExistence type="predicted"/>
<evidence type="ECO:0000256" key="8">
    <source>
        <dbReference type="PROSITE-ProRule" id="PRU00071"/>
    </source>
</evidence>
<evidence type="ECO:0000256" key="3">
    <source>
        <dbReference type="ARBA" id="ARBA00022833"/>
    </source>
</evidence>
<dbReference type="Pfam" id="PF02701">
    <property type="entry name" value="Zn_ribbon_Dof"/>
    <property type="match status" value="1"/>
</dbReference>
<evidence type="ECO:0000256" key="6">
    <source>
        <dbReference type="ARBA" id="ARBA00023163"/>
    </source>
</evidence>
<dbReference type="AlphaFoldDB" id="A0ABC9E9J5"/>
<dbReference type="Proteomes" id="UP001497457">
    <property type="component" value="Chromosome 36b"/>
</dbReference>
<dbReference type="EMBL" id="OZ075146">
    <property type="protein sequence ID" value="CAL5054596.1"/>
    <property type="molecule type" value="Genomic_DNA"/>
</dbReference>
<dbReference type="GO" id="GO:0003677">
    <property type="term" value="F:DNA binding"/>
    <property type="evidence" value="ECO:0007669"/>
    <property type="project" value="UniProtKB-UniRule"/>
</dbReference>
<evidence type="ECO:0000256" key="10">
    <source>
        <dbReference type="SAM" id="MobiDB-lite"/>
    </source>
</evidence>
<evidence type="ECO:0000259" key="11">
    <source>
        <dbReference type="PROSITE" id="PS50884"/>
    </source>
</evidence>
<evidence type="ECO:0000256" key="5">
    <source>
        <dbReference type="ARBA" id="ARBA00023125"/>
    </source>
</evidence>
<evidence type="ECO:0000256" key="2">
    <source>
        <dbReference type="ARBA" id="ARBA00022771"/>
    </source>
</evidence>
<keyword evidence="6 9" id="KW-0804">Transcription</keyword>
<dbReference type="InterPro" id="IPR045174">
    <property type="entry name" value="Dof"/>
</dbReference>
<evidence type="ECO:0000256" key="4">
    <source>
        <dbReference type="ARBA" id="ARBA00023015"/>
    </source>
</evidence>
<dbReference type="PANTHER" id="PTHR31992">
    <property type="entry name" value="DOF ZINC FINGER PROTEIN DOF1.4-RELATED"/>
    <property type="match status" value="1"/>
</dbReference>
<keyword evidence="4 9" id="KW-0805">Transcription regulation</keyword>
<reference evidence="12 13" key="2">
    <citation type="submission" date="2024-10" db="EMBL/GenBank/DDBJ databases">
        <authorList>
            <person name="Ryan C."/>
        </authorList>
    </citation>
    <scope>NUCLEOTIDE SEQUENCE [LARGE SCALE GENOMIC DNA]</scope>
</reference>
<evidence type="ECO:0000256" key="7">
    <source>
        <dbReference type="ARBA" id="ARBA00023242"/>
    </source>
</evidence>
<sequence length="351" mass="36042">MCDAEATPSGWSSLLPRSRVLGEHTPTPKPSQGQGLNQRPDLEAISSQSQHVVDERRSIAAMQEFQSIPGLAGRLFGGAAAADLRRAQAHQQGPGARCGGVVSPAAAPPEAVKCPRCESTNTKFCYYNNYNLSQPRHFCKSCRRYWTKGGVLRNVPVGGGCRKAKRSSPAASSSSSSAPSTPTSAAAADAKTPRRASASSPRSNNSGSGSASPTAAATAPAPTTPSSNSIAPFTSHHATNPFSTVDVSPPAPIFADQAAALASLFAPPPPPPLPVFTFAAQPKEESSAMQLAGHLAAAASEAPSSAASADMTPFASLDTSGMFDLGDASAAAYWSAGSCWTDVQDPSMYLP</sequence>
<dbReference type="GO" id="GO:0003700">
    <property type="term" value="F:DNA-binding transcription factor activity"/>
    <property type="evidence" value="ECO:0007669"/>
    <property type="project" value="UniProtKB-UniRule"/>
</dbReference>
<feature type="compositionally biased region" description="Low complexity" evidence="10">
    <location>
        <begin position="167"/>
        <end position="229"/>
    </location>
</feature>